<dbReference type="AlphaFoldDB" id="A0A858RAP2"/>
<evidence type="ECO:0000313" key="4">
    <source>
        <dbReference type="EMBL" id="QJE74427.1"/>
    </source>
</evidence>
<dbReference type="GO" id="GO:0000160">
    <property type="term" value="P:phosphorelay signal transduction system"/>
    <property type="evidence" value="ECO:0007669"/>
    <property type="project" value="InterPro"/>
</dbReference>
<name>A0A858RAP2_9PROT</name>
<dbReference type="SMART" id="SM00448">
    <property type="entry name" value="REC"/>
    <property type="match status" value="1"/>
</dbReference>
<evidence type="ECO:0000256" key="2">
    <source>
        <dbReference type="PROSITE-ProRule" id="PRU00169"/>
    </source>
</evidence>
<evidence type="ECO:0000256" key="1">
    <source>
        <dbReference type="ARBA" id="ARBA00022553"/>
    </source>
</evidence>
<evidence type="ECO:0000259" key="3">
    <source>
        <dbReference type="PROSITE" id="PS50110"/>
    </source>
</evidence>
<evidence type="ECO:0000313" key="5">
    <source>
        <dbReference type="Proteomes" id="UP000501891"/>
    </source>
</evidence>
<dbReference type="InterPro" id="IPR050595">
    <property type="entry name" value="Bact_response_regulator"/>
</dbReference>
<organism evidence="4 5">
    <name type="scientific">Aerophototrophica crusticola</name>
    <dbReference type="NCBI Taxonomy" id="1709002"/>
    <lineage>
        <taxon>Bacteria</taxon>
        <taxon>Pseudomonadati</taxon>
        <taxon>Pseudomonadota</taxon>
        <taxon>Alphaproteobacteria</taxon>
        <taxon>Rhodospirillales</taxon>
        <taxon>Rhodospirillaceae</taxon>
        <taxon>Aerophototrophica</taxon>
    </lineage>
</organism>
<dbReference type="InterPro" id="IPR036890">
    <property type="entry name" value="HATPase_C_sf"/>
</dbReference>
<dbReference type="EMBL" id="CP051775">
    <property type="protein sequence ID" value="QJE74427.1"/>
    <property type="molecule type" value="Genomic_DNA"/>
</dbReference>
<dbReference type="PROSITE" id="PS50110">
    <property type="entry name" value="RESPONSE_REGULATORY"/>
    <property type="match status" value="1"/>
</dbReference>
<dbReference type="PANTHER" id="PTHR44591:SF21">
    <property type="entry name" value="TWO-COMPONENT RESPONSE REGULATOR"/>
    <property type="match status" value="1"/>
</dbReference>
<accession>A0A858RAP2</accession>
<dbReference type="SUPFAM" id="SSF52172">
    <property type="entry name" value="CheY-like"/>
    <property type="match status" value="1"/>
</dbReference>
<keyword evidence="5" id="KW-1185">Reference proteome</keyword>
<dbReference type="PANTHER" id="PTHR44591">
    <property type="entry name" value="STRESS RESPONSE REGULATOR PROTEIN 1"/>
    <property type="match status" value="1"/>
</dbReference>
<feature type="modified residue" description="4-aspartylphosphate" evidence="2">
    <location>
        <position position="106"/>
    </location>
</feature>
<dbReference type="Pfam" id="PF00072">
    <property type="entry name" value="Response_reg"/>
    <property type="match status" value="1"/>
</dbReference>
<feature type="domain" description="Response regulatory" evidence="3">
    <location>
        <begin position="57"/>
        <end position="171"/>
    </location>
</feature>
<proteinExistence type="predicted"/>
<dbReference type="InterPro" id="IPR011006">
    <property type="entry name" value="CheY-like_superfamily"/>
</dbReference>
<dbReference type="SUPFAM" id="SSF55874">
    <property type="entry name" value="ATPase domain of HSP90 chaperone/DNA topoisomerase II/histidine kinase"/>
    <property type="match status" value="1"/>
</dbReference>
<reference evidence="4" key="1">
    <citation type="submission" date="2020-04" db="EMBL/GenBank/DDBJ databases">
        <title>A desert anoxygenic phototrophic bacterium fixes CO2 using RubisCO under aerobic conditions.</title>
        <authorList>
            <person name="Tang K."/>
        </authorList>
    </citation>
    <scope>NUCLEOTIDE SEQUENCE [LARGE SCALE GENOMIC DNA]</scope>
    <source>
        <strain evidence="4">MIMtkB3</strain>
    </source>
</reference>
<dbReference type="InterPro" id="IPR001789">
    <property type="entry name" value="Sig_transdc_resp-reg_receiver"/>
</dbReference>
<dbReference type="KEGG" id="acru:HHL28_16305"/>
<gene>
    <name evidence="4" type="ORF">HHL28_16305</name>
</gene>
<dbReference type="Gene3D" id="3.40.50.2300">
    <property type="match status" value="1"/>
</dbReference>
<dbReference type="Proteomes" id="UP000501891">
    <property type="component" value="Chromosome"/>
</dbReference>
<keyword evidence="1 2" id="KW-0597">Phosphoprotein</keyword>
<protein>
    <submittedName>
        <fullName evidence="4">Response regulator</fullName>
    </submittedName>
</protein>
<sequence length="180" mass="18401">MVYGLLKQAGGTAAVDSAPGRGSRFTLWFPLAAAPADPPPGQVVTDAATSGTGPSATILVAEDEPDLLALVTATLERAGHRVLAAPDGVEALERFEEGGIDLLLTDLVMPGLGGARLAHLVTELDPRVRVLFMTGYPARGQEAPADLPAGATILYKPLDLDSLPATVAAILSGTATLVRA</sequence>